<feature type="domain" description="Glycosyl transferase family 1" evidence="1">
    <location>
        <begin position="204"/>
        <end position="329"/>
    </location>
</feature>
<protein>
    <submittedName>
        <fullName evidence="2">Glycosyltransferase family 1 protein</fullName>
    </submittedName>
</protein>
<evidence type="ECO:0000313" key="2">
    <source>
        <dbReference type="EMBL" id="RXR28821.1"/>
    </source>
</evidence>
<evidence type="ECO:0000259" key="1">
    <source>
        <dbReference type="Pfam" id="PF00534"/>
    </source>
</evidence>
<accession>A0A4Q1KGK7</accession>
<dbReference type="PANTHER" id="PTHR46401:SF9">
    <property type="entry name" value="MANNOSYLTRANSFERASE A"/>
    <property type="match status" value="1"/>
</dbReference>
<name>A0A4Q1KGK7_9SPHN</name>
<dbReference type="SUPFAM" id="SSF53756">
    <property type="entry name" value="UDP-Glycosyltransferase/glycogen phosphorylase"/>
    <property type="match status" value="1"/>
</dbReference>
<dbReference type="EMBL" id="SBKP01000007">
    <property type="protein sequence ID" value="RXR28821.1"/>
    <property type="molecule type" value="Genomic_DNA"/>
</dbReference>
<dbReference type="Pfam" id="PF00534">
    <property type="entry name" value="Glycos_transf_1"/>
    <property type="match status" value="1"/>
</dbReference>
<dbReference type="PANTHER" id="PTHR46401">
    <property type="entry name" value="GLYCOSYLTRANSFERASE WBBK-RELATED"/>
    <property type="match status" value="1"/>
</dbReference>
<keyword evidence="3" id="KW-1185">Reference proteome</keyword>
<dbReference type="AlphaFoldDB" id="A0A4Q1KGK7"/>
<reference evidence="3" key="1">
    <citation type="submission" date="2019-01" db="EMBL/GenBank/DDBJ databases">
        <title>Cytophagaceae bacterium strain CAR-16.</title>
        <authorList>
            <person name="Chen W.-M."/>
        </authorList>
    </citation>
    <scope>NUCLEOTIDE SEQUENCE [LARGE SCALE GENOMIC DNA]</scope>
    <source>
        <strain evidence="3">CHR27</strain>
    </source>
</reference>
<dbReference type="GO" id="GO:0016757">
    <property type="term" value="F:glycosyltransferase activity"/>
    <property type="evidence" value="ECO:0007669"/>
    <property type="project" value="InterPro"/>
</dbReference>
<keyword evidence="2" id="KW-0808">Transferase</keyword>
<dbReference type="RefSeq" id="WP_129404239.1">
    <property type="nucleotide sequence ID" value="NZ_SBKP01000007.1"/>
</dbReference>
<evidence type="ECO:0000313" key="3">
    <source>
        <dbReference type="Proteomes" id="UP000290958"/>
    </source>
</evidence>
<dbReference type="CDD" id="cd03809">
    <property type="entry name" value="GT4_MtfB-like"/>
    <property type="match status" value="1"/>
</dbReference>
<dbReference type="OrthoDB" id="9790710at2"/>
<proteinExistence type="predicted"/>
<sequence length="388" mass="43046">MTEPPVLLDVSRLIWRAWMGLLPTGIDRACIAYVRHYRGRALAVVQRGGITRVLNTALSERLFDILTDPPANIRWRLMGLAVRGLMPGSGAGQGALRGALYFNVGHTGLDRAGHARWVRRSGIRAVYYVHDLIPITHPQFARAGVPERHAMRMCSVLRLGAAVIANSADSVQALGAFARDEALPMPPTLIAPLGVEAHASAPAHIPQDSPIFVMLGTIEGRKNHALILRVWRRLIARLGEQTPRLVIIGQRGWQADDIFRQLDEDATLRPYVRELGRCDDAELQRWLGSARALLFPSFVEGQGLPLIEALTAGVPVIASDLAVFRETAGEIPDYLDPQDDAAWEAAVTDYAGQHGDARTRQLERMRDFSPPSWEAHFRMVERWLERLA</sequence>
<dbReference type="Proteomes" id="UP000290958">
    <property type="component" value="Unassembled WGS sequence"/>
</dbReference>
<dbReference type="InterPro" id="IPR001296">
    <property type="entry name" value="Glyco_trans_1"/>
</dbReference>
<comment type="caution">
    <text evidence="2">The sequence shown here is derived from an EMBL/GenBank/DDBJ whole genome shotgun (WGS) entry which is preliminary data.</text>
</comment>
<organism evidence="2 3">
    <name type="scientific">Sphingobium fluviale</name>
    <dbReference type="NCBI Taxonomy" id="2506423"/>
    <lineage>
        <taxon>Bacteria</taxon>
        <taxon>Pseudomonadati</taxon>
        <taxon>Pseudomonadota</taxon>
        <taxon>Alphaproteobacteria</taxon>
        <taxon>Sphingomonadales</taxon>
        <taxon>Sphingomonadaceae</taxon>
        <taxon>Sphingobium</taxon>
    </lineage>
</organism>
<dbReference type="Gene3D" id="3.40.50.2000">
    <property type="entry name" value="Glycogen Phosphorylase B"/>
    <property type="match status" value="1"/>
</dbReference>
<gene>
    <name evidence="2" type="ORF">EQG66_08895</name>
</gene>